<gene>
    <name evidence="2" type="ORF">EV380_2473</name>
</gene>
<dbReference type="InterPro" id="IPR023606">
    <property type="entry name" value="CoA-Trfase_III_dom_1_sf"/>
</dbReference>
<evidence type="ECO:0000313" key="3">
    <source>
        <dbReference type="Proteomes" id="UP000292685"/>
    </source>
</evidence>
<name>A0A4Q8AF49_9MICC</name>
<dbReference type="RefSeq" id="WP_130451381.1">
    <property type="nucleotide sequence ID" value="NZ_SHLA01000001.1"/>
</dbReference>
<dbReference type="PANTHER" id="PTHR48207">
    <property type="entry name" value="SUCCINATE--HYDROXYMETHYLGLUTARATE COA-TRANSFERASE"/>
    <property type="match status" value="1"/>
</dbReference>
<dbReference type="PANTHER" id="PTHR48207:SF3">
    <property type="entry name" value="SUCCINATE--HYDROXYMETHYLGLUTARATE COA-TRANSFERASE"/>
    <property type="match status" value="1"/>
</dbReference>
<proteinExistence type="predicted"/>
<dbReference type="EMBL" id="SHLA01000001">
    <property type="protein sequence ID" value="RZU62868.1"/>
    <property type="molecule type" value="Genomic_DNA"/>
</dbReference>
<accession>A0A4Q8AF49</accession>
<dbReference type="AlphaFoldDB" id="A0A4Q8AF49"/>
<dbReference type="InterPro" id="IPR044855">
    <property type="entry name" value="CoA-Trfase_III_dom3_sf"/>
</dbReference>
<dbReference type="InterPro" id="IPR003673">
    <property type="entry name" value="CoA-Trfase_fam_III"/>
</dbReference>
<protein>
    <submittedName>
        <fullName evidence="2">Crotonobetainyl-CoA:carnitine CoA-transferase CaiB-like acyl-CoA transferase</fullName>
    </submittedName>
</protein>
<reference evidence="2 3" key="1">
    <citation type="submission" date="2019-02" db="EMBL/GenBank/DDBJ databases">
        <title>Sequencing the genomes of 1000 actinobacteria strains.</title>
        <authorList>
            <person name="Klenk H.-P."/>
        </authorList>
    </citation>
    <scope>NUCLEOTIDE SEQUENCE [LARGE SCALE GENOMIC DNA]</scope>
    <source>
        <strain evidence="2 3">DSM 17364</strain>
    </source>
</reference>
<dbReference type="GO" id="GO:0008410">
    <property type="term" value="F:CoA-transferase activity"/>
    <property type="evidence" value="ECO:0007669"/>
    <property type="project" value="TreeGrafter"/>
</dbReference>
<dbReference type="InterPro" id="IPR050483">
    <property type="entry name" value="CoA-transferase_III_domain"/>
</dbReference>
<dbReference type="Proteomes" id="UP000292685">
    <property type="component" value="Unassembled WGS sequence"/>
</dbReference>
<keyword evidence="3" id="KW-1185">Reference proteome</keyword>
<organism evidence="2 3">
    <name type="scientific">Zhihengliuella halotolerans</name>
    <dbReference type="NCBI Taxonomy" id="370736"/>
    <lineage>
        <taxon>Bacteria</taxon>
        <taxon>Bacillati</taxon>
        <taxon>Actinomycetota</taxon>
        <taxon>Actinomycetes</taxon>
        <taxon>Micrococcales</taxon>
        <taxon>Micrococcaceae</taxon>
        <taxon>Zhihengliuella</taxon>
    </lineage>
</organism>
<evidence type="ECO:0000256" key="1">
    <source>
        <dbReference type="ARBA" id="ARBA00022679"/>
    </source>
</evidence>
<keyword evidence="1 2" id="KW-0808">Transferase</keyword>
<dbReference type="SUPFAM" id="SSF89796">
    <property type="entry name" value="CoA-transferase family III (CaiB/BaiF)"/>
    <property type="match status" value="1"/>
</dbReference>
<dbReference type="Pfam" id="PF02515">
    <property type="entry name" value="CoA_transf_3"/>
    <property type="match status" value="1"/>
</dbReference>
<evidence type="ECO:0000313" key="2">
    <source>
        <dbReference type="EMBL" id="RZU62868.1"/>
    </source>
</evidence>
<dbReference type="OrthoDB" id="9797653at2"/>
<sequence length="401" mass="41890">MPRSTDESPVPGRPRTGPLAGVVVADLSRVLAGPYATMLLADMGATVIKVESRGGDDTRAWSPPERDGESTYFLAANRNKHSIALDFDDDADRRVLDAVISRADILIENFRPGSLAKRGLDFETLAARHPALVYTSITGFGTGAGAGLPGYDLLAQAASGFMSVTGEADGEPMRGGVALFDVITGLHAAVGTLAAYTEAQASGHGQHVEFDLLTSALSGLVNQASAYVAGGVVPCRMGNDHPSLFPYGPFPARDGQIVIAVGNDAQFARLCAVLGIDAAADGRFATSHARSVNREELRPLLNEALARRVAAEWFELLRAAGVPCAPILSIAGGVEFAESLGLAPVVETGHSGRTVPTVRNPATFSRTPVEYDGAPPRLDGDREAVLAWLAETPATTVPARA</sequence>
<dbReference type="Gene3D" id="3.30.1540.10">
    <property type="entry name" value="formyl-coa transferase, domain 3"/>
    <property type="match status" value="1"/>
</dbReference>
<comment type="caution">
    <text evidence="2">The sequence shown here is derived from an EMBL/GenBank/DDBJ whole genome shotgun (WGS) entry which is preliminary data.</text>
</comment>
<dbReference type="Gene3D" id="3.40.50.10540">
    <property type="entry name" value="Crotonobetainyl-coa:carnitine coa-transferase, domain 1"/>
    <property type="match status" value="1"/>
</dbReference>